<dbReference type="STRING" id="576137.A0A1L7XH74"/>
<evidence type="ECO:0000313" key="2">
    <source>
        <dbReference type="Proteomes" id="UP000184330"/>
    </source>
</evidence>
<dbReference type="Gene3D" id="3.90.245.10">
    <property type="entry name" value="Ribonucleoside hydrolase-like"/>
    <property type="match status" value="1"/>
</dbReference>
<dbReference type="Proteomes" id="UP000184330">
    <property type="component" value="Unassembled WGS sequence"/>
</dbReference>
<organism evidence="1 2">
    <name type="scientific">Phialocephala subalpina</name>
    <dbReference type="NCBI Taxonomy" id="576137"/>
    <lineage>
        <taxon>Eukaryota</taxon>
        <taxon>Fungi</taxon>
        <taxon>Dikarya</taxon>
        <taxon>Ascomycota</taxon>
        <taxon>Pezizomycotina</taxon>
        <taxon>Leotiomycetes</taxon>
        <taxon>Helotiales</taxon>
        <taxon>Mollisiaceae</taxon>
        <taxon>Phialocephala</taxon>
        <taxon>Phialocephala fortinii species complex</taxon>
    </lineage>
</organism>
<evidence type="ECO:0008006" key="3">
    <source>
        <dbReference type="Google" id="ProtNLM"/>
    </source>
</evidence>
<dbReference type="AlphaFoldDB" id="A0A1L7XH74"/>
<dbReference type="EMBL" id="FJOG01000026">
    <property type="protein sequence ID" value="CZR64403.1"/>
    <property type="molecule type" value="Genomic_DNA"/>
</dbReference>
<keyword evidence="2" id="KW-1185">Reference proteome</keyword>
<dbReference type="InterPro" id="IPR036452">
    <property type="entry name" value="Ribo_hydro-like"/>
</dbReference>
<name>A0A1L7XH74_9HELO</name>
<sequence length="411" mass="44802">MSARIFSYEDANPAREAAEKAAAEGGPTNYLPSGLLAEECSIYDTLHGVLQQRTNVGEKAPKLVVITDLAKDYDDLAAMVVLKELHRLGLVELRGFVANLMPAHRRALFGRGALDSLGLQYVPIAIGLRASPNDHKELPYEFGCSFMPPEENKDSLENGNVLLRRLCDAAKEENEKLTFVLLSSLSDIFHFSEEYQDLQDVVSKVFLQGGYTVNPLLKPDFAAANNKFDPDAANGFHKFMYTHNIPSAVYTKIATINTPTLAKLFDDLGATGHPCGQHLSKVRLIQDEVFYDGACSPNPPFFDQRKFLHIKTTWFDTHAETDPLPEKGDFEAIRPYLTKVVVYDALPTLASAGADVLQALGIKAPSNDLHEIIGVAKTDSAPEVAGLDGVKMAKALGALMKGSLLASVQGL</sequence>
<reference evidence="1 2" key="1">
    <citation type="submission" date="2016-03" db="EMBL/GenBank/DDBJ databases">
        <authorList>
            <person name="Ploux O."/>
        </authorList>
    </citation>
    <scope>NUCLEOTIDE SEQUENCE [LARGE SCALE GENOMIC DNA]</scope>
    <source>
        <strain evidence="1 2">UAMH 11012</strain>
    </source>
</reference>
<dbReference type="OrthoDB" id="2564527at2759"/>
<evidence type="ECO:0000313" key="1">
    <source>
        <dbReference type="EMBL" id="CZR64403.1"/>
    </source>
</evidence>
<protein>
    <recommendedName>
        <fullName evidence="3">Inosine/uridine-preferring nucleoside hydrolase domain-containing protein</fullName>
    </recommendedName>
</protein>
<gene>
    <name evidence="1" type="ORF">PAC_14301</name>
</gene>
<dbReference type="SUPFAM" id="SSF53590">
    <property type="entry name" value="Nucleoside hydrolase"/>
    <property type="match status" value="1"/>
</dbReference>
<accession>A0A1L7XH74</accession>
<proteinExistence type="predicted"/>
<dbReference type="GO" id="GO:0016799">
    <property type="term" value="F:hydrolase activity, hydrolyzing N-glycosyl compounds"/>
    <property type="evidence" value="ECO:0007669"/>
    <property type="project" value="InterPro"/>
</dbReference>